<dbReference type="GO" id="GO:0004252">
    <property type="term" value="F:serine-type endopeptidase activity"/>
    <property type="evidence" value="ECO:0007669"/>
    <property type="project" value="UniProtKB-UniRule"/>
</dbReference>
<dbReference type="InterPro" id="IPR050131">
    <property type="entry name" value="Peptidase_S8_subtilisin-like"/>
</dbReference>
<keyword evidence="4 5" id="KW-0720">Serine protease</keyword>
<feature type="active site" description="Charge relay system" evidence="5">
    <location>
        <position position="60"/>
    </location>
</feature>
<evidence type="ECO:0000256" key="2">
    <source>
        <dbReference type="ARBA" id="ARBA00022670"/>
    </source>
</evidence>
<organism evidence="8 9">
    <name type="scientific">Halolactibacillus miurensis</name>
    <dbReference type="NCBI Taxonomy" id="306541"/>
    <lineage>
        <taxon>Bacteria</taxon>
        <taxon>Bacillati</taxon>
        <taxon>Bacillota</taxon>
        <taxon>Bacilli</taxon>
        <taxon>Bacillales</taxon>
        <taxon>Bacillaceae</taxon>
        <taxon>Halolactibacillus</taxon>
    </lineage>
</organism>
<feature type="active site" description="Charge relay system" evidence="5">
    <location>
        <position position="88"/>
    </location>
</feature>
<evidence type="ECO:0000256" key="4">
    <source>
        <dbReference type="ARBA" id="ARBA00022825"/>
    </source>
</evidence>
<reference evidence="8 9" key="1">
    <citation type="submission" date="2016-10" db="EMBL/GenBank/DDBJ databases">
        <authorList>
            <person name="de Groot N.N."/>
        </authorList>
    </citation>
    <scope>NUCLEOTIDE SEQUENCE [LARGE SCALE GENOMIC DNA]</scope>
    <source>
        <strain evidence="8 9">DSM 17074</strain>
    </source>
</reference>
<dbReference type="PROSITE" id="PS51892">
    <property type="entry name" value="SUBTILASE"/>
    <property type="match status" value="1"/>
</dbReference>
<dbReference type="RefSeq" id="WP_062323936.1">
    <property type="nucleotide sequence ID" value="NZ_BJWJ01000081.1"/>
</dbReference>
<feature type="domain" description="Peptidase S8/S53" evidence="6">
    <location>
        <begin position="51"/>
        <end position="268"/>
    </location>
</feature>
<dbReference type="PROSITE" id="PS00136">
    <property type="entry name" value="SUBTILASE_ASP"/>
    <property type="match status" value="1"/>
</dbReference>
<dbReference type="Proteomes" id="UP000321773">
    <property type="component" value="Unassembled WGS sequence"/>
</dbReference>
<dbReference type="InterPro" id="IPR000209">
    <property type="entry name" value="Peptidase_S8/S53_dom"/>
</dbReference>
<evidence type="ECO:0000313" key="7">
    <source>
        <dbReference type="EMBL" id="GEM05977.1"/>
    </source>
</evidence>
<dbReference type="OrthoDB" id="9798386at2"/>
<keyword evidence="3 5" id="KW-0378">Hydrolase</keyword>
<protein>
    <submittedName>
        <fullName evidence="7">Serine protease</fullName>
    </submittedName>
    <submittedName>
        <fullName evidence="8">Subtilase family protein</fullName>
    </submittedName>
</protein>
<evidence type="ECO:0000256" key="1">
    <source>
        <dbReference type="ARBA" id="ARBA00011073"/>
    </source>
</evidence>
<gene>
    <name evidence="7" type="primary">isp</name>
    <name evidence="7" type="ORF">HMI01_29650</name>
    <name evidence="8" type="ORF">SAMN05421668_1445</name>
</gene>
<accession>A0A1I6V4E0</accession>
<dbReference type="InterPro" id="IPR036852">
    <property type="entry name" value="Peptidase_S8/S53_dom_sf"/>
</dbReference>
<name>A0A1I6V4E0_9BACI</name>
<evidence type="ECO:0000313" key="10">
    <source>
        <dbReference type="Proteomes" id="UP000321773"/>
    </source>
</evidence>
<sequence length="294" mass="32426">MKKKIVILIILLSVSSIVFGVFFSKNTTPDEIDYWVYKHLNYKELHHYSTGSSQTIAIIDSGISSNIKLDAEKAFSLTSEDIYDYNGHGTMMYSIIKGTEDDILGISPDVDILSIKILDKAESTRPELIYDAIEMAIDKNATVINLSVGSYKNNEDIAGLIKEAHSKNITVTASSGDFSNFEMMFPANMREVISIGALGENLQPLELTSGPDLTTINAPGENILVLDANDEIFYSSGTSQATALISGYIALLRDYALKNNIFLSNEDIGYYLSLIKEGNMQYSDVFNELSMTEA</sequence>
<feature type="active site" description="Charge relay system" evidence="5">
    <location>
        <position position="239"/>
    </location>
</feature>
<dbReference type="Pfam" id="PF00082">
    <property type="entry name" value="Peptidase_S8"/>
    <property type="match status" value="1"/>
</dbReference>
<dbReference type="AlphaFoldDB" id="A0A1I6V4E0"/>
<dbReference type="PANTHER" id="PTHR43806:SF11">
    <property type="entry name" value="CEREVISIN-RELATED"/>
    <property type="match status" value="1"/>
</dbReference>
<evidence type="ECO:0000313" key="9">
    <source>
        <dbReference type="Proteomes" id="UP000199139"/>
    </source>
</evidence>
<dbReference type="InterPro" id="IPR015500">
    <property type="entry name" value="Peptidase_S8_subtilisin-rel"/>
</dbReference>
<dbReference type="PANTHER" id="PTHR43806">
    <property type="entry name" value="PEPTIDASE S8"/>
    <property type="match status" value="1"/>
</dbReference>
<dbReference type="PRINTS" id="PR00723">
    <property type="entry name" value="SUBTILISIN"/>
</dbReference>
<evidence type="ECO:0000256" key="3">
    <source>
        <dbReference type="ARBA" id="ARBA00022801"/>
    </source>
</evidence>
<reference evidence="7 10" key="2">
    <citation type="submission" date="2019-07" db="EMBL/GenBank/DDBJ databases">
        <title>Whole genome shotgun sequence of Halolactibacillus miurensis NBRC 100873.</title>
        <authorList>
            <person name="Hosoyama A."/>
            <person name="Uohara A."/>
            <person name="Ohji S."/>
            <person name="Ichikawa N."/>
        </authorList>
    </citation>
    <scope>NUCLEOTIDE SEQUENCE [LARGE SCALE GENOMIC DNA]</scope>
    <source>
        <strain evidence="7 10">NBRC 100873</strain>
    </source>
</reference>
<comment type="similarity">
    <text evidence="1 5">Belongs to the peptidase S8 family.</text>
</comment>
<dbReference type="EMBL" id="BJWJ01000081">
    <property type="protein sequence ID" value="GEM05977.1"/>
    <property type="molecule type" value="Genomic_DNA"/>
</dbReference>
<dbReference type="SUPFAM" id="SSF52743">
    <property type="entry name" value="Subtilisin-like"/>
    <property type="match status" value="1"/>
</dbReference>
<dbReference type="GO" id="GO:0006508">
    <property type="term" value="P:proteolysis"/>
    <property type="evidence" value="ECO:0007669"/>
    <property type="project" value="UniProtKB-KW"/>
</dbReference>
<evidence type="ECO:0000313" key="8">
    <source>
        <dbReference type="EMBL" id="SFT08565.1"/>
    </source>
</evidence>
<dbReference type="EMBL" id="FPAI01000044">
    <property type="protein sequence ID" value="SFT08565.1"/>
    <property type="molecule type" value="Genomic_DNA"/>
</dbReference>
<keyword evidence="2 5" id="KW-0645">Protease</keyword>
<dbReference type="STRING" id="306541.SAMN05421668_1445"/>
<evidence type="ECO:0000259" key="6">
    <source>
        <dbReference type="Pfam" id="PF00082"/>
    </source>
</evidence>
<dbReference type="Gene3D" id="3.40.50.200">
    <property type="entry name" value="Peptidase S8/S53 domain"/>
    <property type="match status" value="1"/>
</dbReference>
<dbReference type="Proteomes" id="UP000199139">
    <property type="component" value="Unassembled WGS sequence"/>
</dbReference>
<proteinExistence type="inferred from homology"/>
<evidence type="ECO:0000256" key="5">
    <source>
        <dbReference type="PROSITE-ProRule" id="PRU01240"/>
    </source>
</evidence>
<dbReference type="InterPro" id="IPR023827">
    <property type="entry name" value="Peptidase_S8_Asp-AS"/>
</dbReference>
<keyword evidence="10" id="KW-1185">Reference proteome</keyword>